<proteinExistence type="predicted"/>
<accession>A0ABP5Q7F2</accession>
<evidence type="ECO:0000313" key="2">
    <source>
        <dbReference type="Proteomes" id="UP001500305"/>
    </source>
</evidence>
<dbReference type="Proteomes" id="UP001500305">
    <property type="component" value="Unassembled WGS sequence"/>
</dbReference>
<organism evidence="1 2">
    <name type="scientific">Kitasatospora cystarginea</name>
    <dbReference type="NCBI Taxonomy" id="58350"/>
    <lineage>
        <taxon>Bacteria</taxon>
        <taxon>Bacillati</taxon>
        <taxon>Actinomycetota</taxon>
        <taxon>Actinomycetes</taxon>
        <taxon>Kitasatosporales</taxon>
        <taxon>Streptomycetaceae</taxon>
        <taxon>Kitasatospora</taxon>
    </lineage>
</organism>
<reference evidence="2" key="1">
    <citation type="journal article" date="2019" name="Int. J. Syst. Evol. Microbiol.">
        <title>The Global Catalogue of Microorganisms (GCM) 10K type strain sequencing project: providing services to taxonomists for standard genome sequencing and annotation.</title>
        <authorList>
            <consortium name="The Broad Institute Genomics Platform"/>
            <consortium name="The Broad Institute Genome Sequencing Center for Infectious Disease"/>
            <person name="Wu L."/>
            <person name="Ma J."/>
        </authorList>
    </citation>
    <scope>NUCLEOTIDE SEQUENCE [LARGE SCALE GENOMIC DNA]</scope>
    <source>
        <strain evidence="2">JCM 7356</strain>
    </source>
</reference>
<sequence>MTVCRSVDPGGVTGAVSKIMGSPGGAVVRVRRAPVRSLELRTGSLAVVCRGNPGEARMEGWWDLRRPESRSGAGVEIVHQGLEGCKIASSC</sequence>
<evidence type="ECO:0000313" key="1">
    <source>
        <dbReference type="EMBL" id="GAA2227964.1"/>
    </source>
</evidence>
<comment type="caution">
    <text evidence="1">The sequence shown here is derived from an EMBL/GenBank/DDBJ whole genome shotgun (WGS) entry which is preliminary data.</text>
</comment>
<protein>
    <submittedName>
        <fullName evidence="1">Uncharacterized protein</fullName>
    </submittedName>
</protein>
<name>A0ABP5Q7F2_9ACTN</name>
<dbReference type="EMBL" id="BAAATR010000002">
    <property type="protein sequence ID" value="GAA2227964.1"/>
    <property type="molecule type" value="Genomic_DNA"/>
</dbReference>
<gene>
    <name evidence="1" type="ORF">GCM10010430_04420</name>
</gene>
<keyword evidence="2" id="KW-1185">Reference proteome</keyword>